<organism evidence="2 3">
    <name type="scientific">Sandaracinus amylolyticus</name>
    <dbReference type="NCBI Taxonomy" id="927083"/>
    <lineage>
        <taxon>Bacteria</taxon>
        <taxon>Pseudomonadati</taxon>
        <taxon>Myxococcota</taxon>
        <taxon>Polyangia</taxon>
        <taxon>Polyangiales</taxon>
        <taxon>Sandaracinaceae</taxon>
        <taxon>Sandaracinus</taxon>
    </lineage>
</organism>
<dbReference type="EMBL" id="CP011125">
    <property type="protein sequence ID" value="AKF06552.1"/>
    <property type="molecule type" value="Genomic_DNA"/>
</dbReference>
<protein>
    <recommendedName>
        <fullName evidence="4">Tetratricopeptide repeat protein</fullName>
    </recommendedName>
</protein>
<evidence type="ECO:0000313" key="2">
    <source>
        <dbReference type="EMBL" id="AKF06552.1"/>
    </source>
</evidence>
<accession>A0A0F6W3R1</accession>
<dbReference type="Proteomes" id="UP000034883">
    <property type="component" value="Chromosome"/>
</dbReference>
<evidence type="ECO:0000313" key="3">
    <source>
        <dbReference type="Proteomes" id="UP000034883"/>
    </source>
</evidence>
<dbReference type="RefSeq" id="WP_053233713.1">
    <property type="nucleotide sequence ID" value="NZ_CP011125.1"/>
</dbReference>
<feature type="region of interest" description="Disordered" evidence="1">
    <location>
        <begin position="59"/>
        <end position="117"/>
    </location>
</feature>
<dbReference type="KEGG" id="samy:DB32_003701"/>
<name>A0A0F6W3R1_9BACT</name>
<keyword evidence="3" id="KW-1185">Reference proteome</keyword>
<dbReference type="AlphaFoldDB" id="A0A0F6W3R1"/>
<gene>
    <name evidence="2" type="ORF">DB32_003701</name>
</gene>
<evidence type="ECO:0000256" key="1">
    <source>
        <dbReference type="SAM" id="MobiDB-lite"/>
    </source>
</evidence>
<feature type="compositionally biased region" description="Basic and acidic residues" evidence="1">
    <location>
        <begin position="63"/>
        <end position="74"/>
    </location>
</feature>
<evidence type="ECO:0008006" key="4">
    <source>
        <dbReference type="Google" id="ProtNLM"/>
    </source>
</evidence>
<sequence length="277" mass="31007">MRHRDPPRDPDAEPAPDDIFADFVRRANTEWVASVEALLTEPDPTTHEVDSDEVVALDELTDEHEPATSDRGTDRIVLLTNQKSQPPPEPERDPEQTVRRSEAEILASAGPRARRKRARAWRSAVQERSETTQRVEAARVVPDVASVPPPPQLPQEGSEDGQIPAGELDRKLADMDVLLRYGHAAQVGAELESLRLVYPRDLLLLRRIAELYVAHEMRGAALEALFALAHALFERRNVEGMKQALEQVRVLDPDNGRAARLLALLARRPESQPPSRR</sequence>
<feature type="compositionally biased region" description="Basic and acidic residues" evidence="1">
    <location>
        <begin position="89"/>
        <end position="103"/>
    </location>
</feature>
<reference evidence="2 3" key="1">
    <citation type="submission" date="2015-03" db="EMBL/GenBank/DDBJ databases">
        <title>Genome assembly of Sandaracinus amylolyticus DSM 53668.</title>
        <authorList>
            <person name="Sharma G."/>
            <person name="Subramanian S."/>
        </authorList>
    </citation>
    <scope>NUCLEOTIDE SEQUENCE [LARGE SCALE GENOMIC DNA]</scope>
    <source>
        <strain evidence="2 3">DSM 53668</strain>
    </source>
</reference>
<dbReference type="STRING" id="927083.DB32_003701"/>
<proteinExistence type="predicted"/>